<comment type="caution">
    <text evidence="4">The sequence shown here is derived from an EMBL/GenBank/DDBJ whole genome shotgun (WGS) entry which is preliminary data.</text>
</comment>
<dbReference type="InterPro" id="IPR001849">
    <property type="entry name" value="PH_domain"/>
</dbReference>
<dbReference type="PROSITE" id="PS50003">
    <property type="entry name" value="PH_DOMAIN"/>
    <property type="match status" value="1"/>
</dbReference>
<evidence type="ECO:0000313" key="5">
    <source>
        <dbReference type="Proteomes" id="UP000663852"/>
    </source>
</evidence>
<dbReference type="SMART" id="SM00252">
    <property type="entry name" value="SH2"/>
    <property type="match status" value="1"/>
</dbReference>
<reference evidence="4" key="1">
    <citation type="submission" date="2021-02" db="EMBL/GenBank/DDBJ databases">
        <authorList>
            <person name="Nowell W R."/>
        </authorList>
    </citation>
    <scope>NUCLEOTIDE SEQUENCE</scope>
</reference>
<feature type="domain" description="PH" evidence="3">
    <location>
        <begin position="96"/>
        <end position="129"/>
    </location>
</feature>
<proteinExistence type="predicted"/>
<evidence type="ECO:0000259" key="3">
    <source>
        <dbReference type="PROSITE" id="PS50003"/>
    </source>
</evidence>
<sequence length="346" mass="40569">MGTLKTILNKLAGGSKSLYEYETYKYDEIDSKWIIYQDQLQYLHNKSILGESLFKTIHVVLAQVPIQHLNDIINQKTKIIERCRRVITPIPTCFLFELQLNDREESVIFGAKDDQTRKVWISQLKNVLSQSNTKTKDQEPYLTPTPLIESDVKPSVPLTSSIQPWYRPFERVSDNHSRNILLTRDYFSLTSNSHHVDQNAGHLKTESNSEPPVNNKQENSILSTRIFIFQGILWNEIFYSNDKDDYIDVLTRTGQSGVFLIRPQSKKIRSNDHDYTLCLYHKLLGIRSFPIYEIKSREAEYSLARKGRETFADMLQLCQYYMRNPLPMLTKDIFLTKPYKHCEHRH</sequence>
<dbReference type="SUPFAM" id="SSF55550">
    <property type="entry name" value="SH2 domain"/>
    <property type="match status" value="1"/>
</dbReference>
<organism evidence="4 5">
    <name type="scientific">Adineta ricciae</name>
    <name type="common">Rotifer</name>
    <dbReference type="NCBI Taxonomy" id="249248"/>
    <lineage>
        <taxon>Eukaryota</taxon>
        <taxon>Metazoa</taxon>
        <taxon>Spiralia</taxon>
        <taxon>Gnathifera</taxon>
        <taxon>Rotifera</taxon>
        <taxon>Eurotatoria</taxon>
        <taxon>Bdelloidea</taxon>
        <taxon>Adinetida</taxon>
        <taxon>Adinetidae</taxon>
        <taxon>Adineta</taxon>
    </lineage>
</organism>
<dbReference type="InterPro" id="IPR036860">
    <property type="entry name" value="SH2_dom_sf"/>
</dbReference>
<dbReference type="Pfam" id="PF00017">
    <property type="entry name" value="SH2"/>
    <property type="match status" value="1"/>
</dbReference>
<dbReference type="InterPro" id="IPR000980">
    <property type="entry name" value="SH2"/>
</dbReference>
<dbReference type="EMBL" id="CAJNOJ010000461">
    <property type="protein sequence ID" value="CAF1456670.1"/>
    <property type="molecule type" value="Genomic_DNA"/>
</dbReference>
<evidence type="ECO:0000259" key="2">
    <source>
        <dbReference type="PROSITE" id="PS50001"/>
    </source>
</evidence>
<protein>
    <recommendedName>
        <fullName evidence="6">SH2 domain-containing protein</fullName>
    </recommendedName>
</protein>
<evidence type="ECO:0000256" key="1">
    <source>
        <dbReference type="PROSITE-ProRule" id="PRU00191"/>
    </source>
</evidence>
<name>A0A815Q355_ADIRI</name>
<evidence type="ECO:0008006" key="6">
    <source>
        <dbReference type="Google" id="ProtNLM"/>
    </source>
</evidence>
<dbReference type="Gene3D" id="3.30.505.10">
    <property type="entry name" value="SH2 domain"/>
    <property type="match status" value="1"/>
</dbReference>
<accession>A0A815Q355</accession>
<dbReference type="PROSITE" id="PS50001">
    <property type="entry name" value="SH2"/>
    <property type="match status" value="1"/>
</dbReference>
<evidence type="ECO:0000313" key="4">
    <source>
        <dbReference type="EMBL" id="CAF1456670.1"/>
    </source>
</evidence>
<dbReference type="AlphaFoldDB" id="A0A815Q355"/>
<feature type="domain" description="SH2" evidence="2">
    <location>
        <begin position="228"/>
        <end position="339"/>
    </location>
</feature>
<keyword evidence="1" id="KW-0727">SH2 domain</keyword>
<dbReference type="OrthoDB" id="9991647at2759"/>
<gene>
    <name evidence="4" type="ORF">EDS130_LOCUS39875</name>
</gene>
<dbReference type="Proteomes" id="UP000663852">
    <property type="component" value="Unassembled WGS sequence"/>
</dbReference>